<dbReference type="PRINTS" id="PR00368">
    <property type="entry name" value="FADPNR"/>
</dbReference>
<reference evidence="4 5" key="1">
    <citation type="journal article" date="2016" name="Nat. Commun.">
        <title>Thousands of microbial genomes shed light on interconnected biogeochemical processes in an aquifer system.</title>
        <authorList>
            <person name="Anantharaman K."/>
            <person name="Brown C.T."/>
            <person name="Hug L.A."/>
            <person name="Sharon I."/>
            <person name="Castelle C.J."/>
            <person name="Probst A.J."/>
            <person name="Thomas B.C."/>
            <person name="Singh A."/>
            <person name="Wilkins M.J."/>
            <person name="Karaoz U."/>
            <person name="Brodie E.L."/>
            <person name="Williams K.H."/>
            <person name="Hubbard S.S."/>
            <person name="Banfield J.F."/>
        </authorList>
    </citation>
    <scope>NUCLEOTIDE SEQUENCE [LARGE SCALE GENOMIC DNA]</scope>
</reference>
<keyword evidence="2" id="KW-0560">Oxidoreductase</keyword>
<dbReference type="EMBL" id="MHLP01000007">
    <property type="protein sequence ID" value="OGZ13436.1"/>
    <property type="molecule type" value="Genomic_DNA"/>
</dbReference>
<dbReference type="InterPro" id="IPR023753">
    <property type="entry name" value="FAD/NAD-binding_dom"/>
</dbReference>
<protein>
    <recommendedName>
        <fullName evidence="3">FAD/NAD(P)-binding domain-containing protein</fullName>
    </recommendedName>
</protein>
<comment type="caution">
    <text evidence="4">The sequence shown here is derived from an EMBL/GenBank/DDBJ whole genome shotgun (WGS) entry which is preliminary data.</text>
</comment>
<name>A0A1G2DIP1_9BACT</name>
<dbReference type="Gene3D" id="3.50.50.60">
    <property type="entry name" value="FAD/NAD(P)-binding domain"/>
    <property type="match status" value="2"/>
</dbReference>
<dbReference type="PRINTS" id="PR00469">
    <property type="entry name" value="PNDRDTASEII"/>
</dbReference>
<dbReference type="PANTHER" id="PTHR48105">
    <property type="entry name" value="THIOREDOXIN REDUCTASE 1-RELATED-RELATED"/>
    <property type="match status" value="1"/>
</dbReference>
<dbReference type="GO" id="GO:0016491">
    <property type="term" value="F:oxidoreductase activity"/>
    <property type="evidence" value="ECO:0007669"/>
    <property type="project" value="UniProtKB-KW"/>
</dbReference>
<dbReference type="Pfam" id="PF07992">
    <property type="entry name" value="Pyr_redox_2"/>
    <property type="match status" value="1"/>
</dbReference>
<evidence type="ECO:0000313" key="4">
    <source>
        <dbReference type="EMBL" id="OGZ13436.1"/>
    </source>
</evidence>
<evidence type="ECO:0000259" key="3">
    <source>
        <dbReference type="Pfam" id="PF07992"/>
    </source>
</evidence>
<accession>A0A1G2DIP1</accession>
<dbReference type="InterPro" id="IPR050097">
    <property type="entry name" value="Ferredoxin-NADP_redctase_2"/>
</dbReference>
<keyword evidence="1" id="KW-0285">Flavoprotein</keyword>
<organism evidence="4 5">
    <name type="scientific">Candidatus Lloydbacteria bacterium RIFCSPLOWO2_01_FULL_50_20</name>
    <dbReference type="NCBI Taxonomy" id="1798665"/>
    <lineage>
        <taxon>Bacteria</taxon>
        <taxon>Candidatus Lloydiibacteriota</taxon>
    </lineage>
</organism>
<dbReference type="STRING" id="1798665.A2942_01160"/>
<dbReference type="InterPro" id="IPR036188">
    <property type="entry name" value="FAD/NAD-bd_sf"/>
</dbReference>
<evidence type="ECO:0000313" key="5">
    <source>
        <dbReference type="Proteomes" id="UP000178534"/>
    </source>
</evidence>
<gene>
    <name evidence="4" type="ORF">A2942_01160</name>
</gene>
<sequence length="307" mass="32817">MYDLVIIGGGPAGVAAGVYAARKRLKTLLIAYEWGGQSTVSEGIQNWIGTIVISGAELAKTLRQHLEAYKDEIVDIKESEKVTNIAHRGKGFAVTTGTGGTYETKTVLIASGSTRRKLEIPGAAEFENKGITYCASCDGPMFAGKEVVVGGGGNAGFETAAQLLAYAKSVTLLQRGPEYRADPVTVQKVLANGKMRGITNTELVEVRGDKFVTGIVYKDLADGQNKEIPCEGIFVEIGLVPSTGYVKDIVELNKIGQIITDPRSQQTKTHGIWAAGDCTDGLYHQNNIAAGDAVRALEDIYMHVHAR</sequence>
<evidence type="ECO:0000256" key="1">
    <source>
        <dbReference type="ARBA" id="ARBA00022630"/>
    </source>
</evidence>
<proteinExistence type="predicted"/>
<evidence type="ECO:0000256" key="2">
    <source>
        <dbReference type="ARBA" id="ARBA00023002"/>
    </source>
</evidence>
<dbReference type="AlphaFoldDB" id="A0A1G2DIP1"/>
<dbReference type="SUPFAM" id="SSF51905">
    <property type="entry name" value="FAD/NAD(P)-binding domain"/>
    <property type="match status" value="1"/>
</dbReference>
<feature type="domain" description="FAD/NAD(P)-binding" evidence="3">
    <location>
        <begin position="2"/>
        <end position="287"/>
    </location>
</feature>
<dbReference type="Proteomes" id="UP000178534">
    <property type="component" value="Unassembled WGS sequence"/>
</dbReference>